<dbReference type="AlphaFoldDB" id="A0AAE4K2E0"/>
<dbReference type="PANTHER" id="PTHR43532">
    <property type="entry name" value="GLUCOSE-1-PHOSPHATE THYMIDYLYLTRANSFERASE"/>
    <property type="match status" value="1"/>
</dbReference>
<evidence type="ECO:0000256" key="6">
    <source>
        <dbReference type="ARBA" id="ARBA00022695"/>
    </source>
</evidence>
<dbReference type="Gene3D" id="3.90.550.10">
    <property type="entry name" value="Spore Coat Polysaccharide Biosynthesis Protein SpsA, Chain A"/>
    <property type="match status" value="1"/>
</dbReference>
<comment type="caution">
    <text evidence="13">The sequence shown here is derived from an EMBL/GenBank/DDBJ whole genome shotgun (WGS) entry which is preliminary data.</text>
</comment>
<dbReference type="GO" id="GO:0046872">
    <property type="term" value="F:metal ion binding"/>
    <property type="evidence" value="ECO:0007669"/>
    <property type="project" value="UniProtKB-KW"/>
</dbReference>
<keyword evidence="5 11" id="KW-0808">Transferase</keyword>
<comment type="subunit">
    <text evidence="3">Homotetramer.</text>
</comment>
<dbReference type="RefSeq" id="WP_259434030.1">
    <property type="nucleotide sequence ID" value="NZ_JAVLSM010000005.1"/>
</dbReference>
<sequence>MSEITQGAGTKKGIILAGGSGTRLYPITTVVSKQLLPVYDKPMIYYPLSTLMLAGIREILIISTPQDLPRFRELLGDGSKWGLSLSYAAQPAPEGLAQAFIIGRDFVNGNNSALILGDNIYHGEDFERNLKHAAARESGATVFAYHVNDPERYGVVEFDANRRAVSIEEKPAAPRSNYAVTGLYFYDKQVCDIAASIKPSARGELEITDVNRAYLEAGMLNVELMGRGMAWLDTGTQQSLLEAGQFIATLEHRQGLKVACPEEIAFRKGYIDAEMLERQAEVLKKNAYGQYLFRLLRGDIV</sequence>
<comment type="cofactor">
    <cofactor evidence="1">
        <name>Mg(2+)</name>
        <dbReference type="ChEBI" id="CHEBI:18420"/>
    </cofactor>
</comment>
<evidence type="ECO:0000256" key="8">
    <source>
        <dbReference type="ARBA" id="ARBA00022842"/>
    </source>
</evidence>
<evidence type="ECO:0000256" key="1">
    <source>
        <dbReference type="ARBA" id="ARBA00001946"/>
    </source>
</evidence>
<dbReference type="FunFam" id="3.90.550.10:FF:000023">
    <property type="entry name" value="Glucose-1-phosphate thymidylyltransferase"/>
    <property type="match status" value="1"/>
</dbReference>
<keyword evidence="7 11" id="KW-0479">Metal-binding</keyword>
<evidence type="ECO:0000256" key="9">
    <source>
        <dbReference type="ARBA" id="ARBA00037065"/>
    </source>
</evidence>
<keyword evidence="8 11" id="KW-0460">Magnesium</keyword>
<evidence type="ECO:0000256" key="5">
    <source>
        <dbReference type="ARBA" id="ARBA00022679"/>
    </source>
</evidence>
<feature type="domain" description="Nucleotidyl transferase" evidence="12">
    <location>
        <begin position="12"/>
        <end position="248"/>
    </location>
</feature>
<dbReference type="EMBL" id="JAVRAA010000001">
    <property type="protein sequence ID" value="MDT0335691.1"/>
    <property type="molecule type" value="Genomic_DNA"/>
</dbReference>
<name>A0AAE4K2E0_9BURK</name>
<comment type="catalytic activity">
    <reaction evidence="10 11">
        <text>dTTP + alpha-D-glucose 1-phosphate + H(+) = dTDP-alpha-D-glucose + diphosphate</text>
        <dbReference type="Rhea" id="RHEA:15225"/>
        <dbReference type="ChEBI" id="CHEBI:15378"/>
        <dbReference type="ChEBI" id="CHEBI:33019"/>
        <dbReference type="ChEBI" id="CHEBI:37568"/>
        <dbReference type="ChEBI" id="CHEBI:57477"/>
        <dbReference type="ChEBI" id="CHEBI:58601"/>
        <dbReference type="EC" id="2.7.7.24"/>
    </reaction>
</comment>
<dbReference type="Pfam" id="PF00483">
    <property type="entry name" value="NTP_transferase"/>
    <property type="match status" value="1"/>
</dbReference>
<comment type="similarity">
    <text evidence="2 11">Belongs to the glucose-1-phosphate thymidylyltransferase family.</text>
</comment>
<keyword evidence="6 11" id="KW-0548">Nucleotidyltransferase</keyword>
<organism evidence="13">
    <name type="scientific">Herbaspirillum huttiense subsp. nephrolepidis</name>
    <dbReference type="NCBI Taxonomy" id="3075126"/>
    <lineage>
        <taxon>Bacteria</taxon>
        <taxon>Pseudomonadati</taxon>
        <taxon>Pseudomonadota</taxon>
        <taxon>Betaproteobacteria</taxon>
        <taxon>Burkholderiales</taxon>
        <taxon>Oxalobacteraceae</taxon>
        <taxon>Herbaspirillum</taxon>
    </lineage>
</organism>
<dbReference type="SUPFAM" id="SSF53448">
    <property type="entry name" value="Nucleotide-diphospho-sugar transferases"/>
    <property type="match status" value="1"/>
</dbReference>
<accession>A0AAE4K2E0</accession>
<dbReference type="NCBIfam" id="TIGR01207">
    <property type="entry name" value="rmlA"/>
    <property type="match status" value="1"/>
</dbReference>
<evidence type="ECO:0000313" key="13">
    <source>
        <dbReference type="EMBL" id="MDT0335691.1"/>
    </source>
</evidence>
<reference evidence="13" key="1">
    <citation type="submission" date="2023-02" db="EMBL/GenBank/DDBJ databases">
        <title>Description of Herbaspirillum huttiense subsp. nephrolepsisexaltata and Herbaspirillum huttiense subsp. lycopersicon.</title>
        <authorList>
            <person name="Poudel M."/>
            <person name="Sharma A."/>
            <person name="Goss E."/>
            <person name="Tapia J.H."/>
            <person name="Harmon C.M."/>
            <person name="Jones J.B."/>
        </authorList>
    </citation>
    <scope>NUCLEOTIDE SEQUENCE</scope>
    <source>
        <strain evidence="13">NC40101</strain>
    </source>
</reference>
<dbReference type="EC" id="2.7.7.24" evidence="4 11"/>
<comment type="function">
    <text evidence="9 11">Catalyzes the formation of dTDP-glucose, from dTTP and glucose 1-phosphate, as well as its pyrophosphorolysis.</text>
</comment>
<dbReference type="GO" id="GO:0008879">
    <property type="term" value="F:glucose-1-phosphate thymidylyltransferase activity"/>
    <property type="evidence" value="ECO:0007669"/>
    <property type="project" value="UniProtKB-EC"/>
</dbReference>
<evidence type="ECO:0000256" key="4">
    <source>
        <dbReference type="ARBA" id="ARBA00012461"/>
    </source>
</evidence>
<evidence type="ECO:0000256" key="7">
    <source>
        <dbReference type="ARBA" id="ARBA00022723"/>
    </source>
</evidence>
<evidence type="ECO:0000256" key="2">
    <source>
        <dbReference type="ARBA" id="ARBA00010480"/>
    </source>
</evidence>
<evidence type="ECO:0000256" key="10">
    <source>
        <dbReference type="ARBA" id="ARBA00049336"/>
    </source>
</evidence>
<evidence type="ECO:0000256" key="3">
    <source>
        <dbReference type="ARBA" id="ARBA00011881"/>
    </source>
</evidence>
<dbReference type="CDD" id="cd02538">
    <property type="entry name" value="G1P_TT_short"/>
    <property type="match status" value="1"/>
</dbReference>
<gene>
    <name evidence="13" type="primary">rfbA</name>
    <name evidence="13" type="ORF">RJN63_02530</name>
</gene>
<dbReference type="InterPro" id="IPR029044">
    <property type="entry name" value="Nucleotide-diphossugar_trans"/>
</dbReference>
<evidence type="ECO:0000256" key="11">
    <source>
        <dbReference type="RuleBase" id="RU003706"/>
    </source>
</evidence>
<dbReference type="InterPro" id="IPR005907">
    <property type="entry name" value="G1P_thy_trans_s"/>
</dbReference>
<protein>
    <recommendedName>
        <fullName evidence="4 11">Glucose-1-phosphate thymidylyltransferase</fullName>
        <ecNumber evidence="4 11">2.7.7.24</ecNumber>
    </recommendedName>
</protein>
<dbReference type="PANTHER" id="PTHR43532:SF1">
    <property type="entry name" value="GLUCOSE-1-PHOSPHATE THYMIDYLYLTRANSFERASE 1"/>
    <property type="match status" value="1"/>
</dbReference>
<evidence type="ECO:0000259" key="12">
    <source>
        <dbReference type="Pfam" id="PF00483"/>
    </source>
</evidence>
<dbReference type="InterPro" id="IPR005835">
    <property type="entry name" value="NTP_transferase_dom"/>
</dbReference>
<proteinExistence type="inferred from homology"/>